<feature type="domain" description="Methyltransferase small" evidence="4">
    <location>
        <begin position="136"/>
        <end position="221"/>
    </location>
</feature>
<keyword evidence="5" id="KW-0687">Ribonucleoprotein</keyword>
<keyword evidence="2 5" id="KW-0808">Transferase</keyword>
<dbReference type="GO" id="GO:0005829">
    <property type="term" value="C:cytosol"/>
    <property type="evidence" value="ECO:0007669"/>
    <property type="project" value="TreeGrafter"/>
</dbReference>
<evidence type="ECO:0000259" key="4">
    <source>
        <dbReference type="Pfam" id="PF05175"/>
    </source>
</evidence>
<dbReference type="GO" id="GO:0032259">
    <property type="term" value="P:methylation"/>
    <property type="evidence" value="ECO:0007669"/>
    <property type="project" value="UniProtKB-KW"/>
</dbReference>
<dbReference type="PANTHER" id="PTHR47806:SF1">
    <property type="entry name" value="RIBOSOMAL PROTEIN UL3 GLUTAMINE METHYLTRANSFERASE"/>
    <property type="match status" value="1"/>
</dbReference>
<dbReference type="CDD" id="cd02440">
    <property type="entry name" value="AdoMet_MTases"/>
    <property type="match status" value="1"/>
</dbReference>
<dbReference type="EMBL" id="RDQL01000009">
    <property type="protein sequence ID" value="RMW98992.1"/>
    <property type="molecule type" value="Genomic_DNA"/>
</dbReference>
<proteinExistence type="predicted"/>
<evidence type="ECO:0000313" key="5">
    <source>
        <dbReference type="EMBL" id="RMW98992.1"/>
    </source>
</evidence>
<dbReference type="PIRSF" id="PIRSF037167">
    <property type="entry name" value="Mtase_YfcB_prd"/>
    <property type="match status" value="1"/>
</dbReference>
<name>A0A3M6Q748_9BURK</name>
<gene>
    <name evidence="5" type="ORF">EBQ25_07805</name>
</gene>
<dbReference type="NCBIfam" id="TIGR03533">
    <property type="entry name" value="L3_gln_methyl"/>
    <property type="match status" value="1"/>
</dbReference>
<comment type="caution">
    <text evidence="5">The sequence shown here is derived from an EMBL/GenBank/DDBJ whole genome shotgun (WGS) entry which is preliminary data.</text>
</comment>
<dbReference type="InterPro" id="IPR004556">
    <property type="entry name" value="HemK-like"/>
</dbReference>
<dbReference type="Proteomes" id="UP000267035">
    <property type="component" value="Unassembled WGS sequence"/>
</dbReference>
<evidence type="ECO:0000256" key="2">
    <source>
        <dbReference type="ARBA" id="ARBA00022679"/>
    </source>
</evidence>
<organism evidence="5 6">
    <name type="scientific">Allofranklinella schreckenbergeri</name>
    <dbReference type="NCBI Taxonomy" id="1076744"/>
    <lineage>
        <taxon>Bacteria</taxon>
        <taxon>Pseudomonadati</taxon>
        <taxon>Pseudomonadota</taxon>
        <taxon>Betaproteobacteria</taxon>
        <taxon>Burkholderiales</taxon>
        <taxon>Comamonadaceae</taxon>
        <taxon>Allofranklinella</taxon>
    </lineage>
</organism>
<reference evidence="5 6" key="1">
    <citation type="submission" date="2018-10" db="EMBL/GenBank/DDBJ databases">
        <title>Comamonadaceae CDC group NO-1 genome sequencing and assembly.</title>
        <authorList>
            <person name="Bernier A.-M."/>
            <person name="Bernard K."/>
        </authorList>
    </citation>
    <scope>NUCLEOTIDE SEQUENCE [LARGE SCALE GENOMIC DNA]</scope>
    <source>
        <strain evidence="5 6">NML161473</strain>
    </source>
</reference>
<dbReference type="AlphaFoldDB" id="A0A3M6Q748"/>
<dbReference type="Pfam" id="PF05175">
    <property type="entry name" value="MTS"/>
    <property type="match status" value="1"/>
</dbReference>
<keyword evidence="6" id="KW-1185">Reference proteome</keyword>
<dbReference type="InterPro" id="IPR007848">
    <property type="entry name" value="Small_mtfrase_dom"/>
</dbReference>
<dbReference type="NCBIfam" id="TIGR00536">
    <property type="entry name" value="hemK_fam"/>
    <property type="match status" value="1"/>
</dbReference>
<dbReference type="InterPro" id="IPR017127">
    <property type="entry name" value="Ribosome_uL3_MTase"/>
</dbReference>
<sequence length="315" mass="34236">MPANAPLSLAQLVAQAARQLDAAQLSYGHGTTNAWDEAAWLVLWRLGLPLDTDLDGPAGNTPIAAPQQAAALALIERRIAERTPAAYLTQEAWLHGLPFYIDERAIIPRSLIAAPLLDGHFDAWLPAPAPEHTAENAPRVLDLCTGNGSLAIIAALAWPDARIDALDISADALAVAAINCRKHGVQERVRLIESDGLQALDPARDRYHLILCNPPYVNSQSMAALPPEYRAEPNLALAGGPDGMDFIRTLLHALPPYMQPHAPLVLEIGHERPHFERAFPQLNPLWLETDAGNDQVLALTREDLQQLPPLQQAAR</sequence>
<keyword evidence="5" id="KW-0689">Ribosomal protein</keyword>
<dbReference type="GO" id="GO:0005840">
    <property type="term" value="C:ribosome"/>
    <property type="evidence" value="ECO:0007669"/>
    <property type="project" value="UniProtKB-KW"/>
</dbReference>
<dbReference type="Gene3D" id="3.40.50.150">
    <property type="entry name" value="Vaccinia Virus protein VP39"/>
    <property type="match status" value="1"/>
</dbReference>
<keyword evidence="3" id="KW-0949">S-adenosyl-L-methionine</keyword>
<evidence type="ECO:0000313" key="6">
    <source>
        <dbReference type="Proteomes" id="UP000267035"/>
    </source>
</evidence>
<keyword evidence="1 5" id="KW-0489">Methyltransferase</keyword>
<dbReference type="GO" id="GO:0036009">
    <property type="term" value="F:protein-glutamine N-methyltransferase activity"/>
    <property type="evidence" value="ECO:0007669"/>
    <property type="project" value="InterPro"/>
</dbReference>
<dbReference type="RefSeq" id="WP_122254104.1">
    <property type="nucleotide sequence ID" value="NZ_RDQL01000009.1"/>
</dbReference>
<dbReference type="PROSITE" id="PS00092">
    <property type="entry name" value="N6_MTASE"/>
    <property type="match status" value="1"/>
</dbReference>
<dbReference type="PANTHER" id="PTHR47806">
    <property type="entry name" value="50S RIBOSOMAL PROTEIN L3 GLUTAMINE METHYLTRANSFERASE"/>
    <property type="match status" value="1"/>
</dbReference>
<evidence type="ECO:0000256" key="3">
    <source>
        <dbReference type="ARBA" id="ARBA00022691"/>
    </source>
</evidence>
<dbReference type="InterPro" id="IPR002052">
    <property type="entry name" value="DNA_methylase_N6_adenine_CS"/>
</dbReference>
<accession>A0A3M6Q748</accession>
<protein>
    <submittedName>
        <fullName evidence="5">50S ribosomal protein L3 N(5)-glutamine methyltransferase</fullName>
    </submittedName>
</protein>
<evidence type="ECO:0000256" key="1">
    <source>
        <dbReference type="ARBA" id="ARBA00022603"/>
    </source>
</evidence>
<dbReference type="GO" id="GO:0003676">
    <property type="term" value="F:nucleic acid binding"/>
    <property type="evidence" value="ECO:0007669"/>
    <property type="project" value="InterPro"/>
</dbReference>
<dbReference type="InterPro" id="IPR029063">
    <property type="entry name" value="SAM-dependent_MTases_sf"/>
</dbReference>
<dbReference type="SUPFAM" id="SSF53335">
    <property type="entry name" value="S-adenosyl-L-methionine-dependent methyltransferases"/>
    <property type="match status" value="1"/>
</dbReference>